<dbReference type="EMBL" id="LR899716">
    <property type="protein sequence ID" value="CAD7241967.1"/>
    <property type="molecule type" value="Genomic_DNA"/>
</dbReference>
<keyword evidence="6" id="KW-0156">Chromatin regulator</keyword>
<dbReference type="PRINTS" id="PR00503">
    <property type="entry name" value="BROMODOMAIN"/>
</dbReference>
<dbReference type="Pfam" id="PF06466">
    <property type="entry name" value="PCAF_N"/>
    <property type="match status" value="1"/>
</dbReference>
<evidence type="ECO:0000256" key="5">
    <source>
        <dbReference type="ARBA" id="ARBA00022679"/>
    </source>
</evidence>
<dbReference type="SUPFAM" id="SSF55729">
    <property type="entry name" value="Acyl-CoA N-acyltransferases (Nat)"/>
    <property type="match status" value="1"/>
</dbReference>
<protein>
    <recommendedName>
        <fullName evidence="4">histone acetyltransferase</fullName>
        <ecNumber evidence="4">2.3.1.48</ecNumber>
    </recommendedName>
</protein>
<dbReference type="InterPro" id="IPR001487">
    <property type="entry name" value="Bromodomain"/>
</dbReference>
<reference evidence="19" key="1">
    <citation type="submission" date="2020-11" db="EMBL/GenBank/DDBJ databases">
        <authorList>
            <person name="Tran Van P."/>
        </authorList>
    </citation>
    <scope>NUCLEOTIDE SEQUENCE</scope>
</reference>
<dbReference type="OrthoDB" id="1937912at2759"/>
<sequence>MSEKERGLLSAESGSKKNQLSKIQELKAEILTWPVQQKLEKLSLYSSCQQGDGECKCSGWKAQQTSGSVSPQGEPKRTMNDPCRGCGHSLKAHVTQLEDLGDPELSRMVSMAIDLENLFNCVLQEEGDTKQIYFHLYKVKKTIFLNFSLLLRKSIQQISTPVVEGAVGKPPFQQPTIVKSLINFLSVRISDHSQKARSNLLLPIIIEWQIMYDLVRKLVHCLNHWKLERPNIKILRDGLQGSDAVWYKVNYTRWLCFCHVPAFCDSFPRYQTTAAFGKTFLQSIFPQVKRDIIGAISGDPEKDKSHMAIYFPKLLDMIQEELGKADSPVWDPDYQAPALEKGRAAFEKLTLPPPSGGKEDYFTTVTISPGIKKPAQEPGPSGGTKRSWEDDSVSGTSQDAKIPSLEGDIPEDTLQDILTHLQDERHKSTAFEVYSPSLFRRLAIFPEHAARDAAAKAEERQSIIEFHVVGNSLTRPVDRQTLLWLLNLQDVFAHQLPRMPKEYITRLVFDPKHKTLALVKDGRPIGGICFRMFPAQGFTEIVFCAVMSNEQVKGYGTHLMNHLKDYHVNAGVLHFLTFADEFAIGYFRKQGFSKDIRLSREAYTGYIKDYDGATLMGCELNPKIVYTEFTTVVRKQQEIVKKLYEKKVGELAKMYEGVTCFKDGVSQIPVESIPGIKDAGWRPTQVSDKERSSSSGQGNSHSRRSVFSFYFHPFLKREFLDCQSHNLANRVSRPDVERPEDIQPLLKSILNQVKSHASAWPFLKPVDKNDVPDYYDVIKYPMDLKTIGERLRRGYYCQKRLFTADMQRMFINCRKYNDPTTEYYRCADVLERFFQSRMRDLGLIDK</sequence>
<dbReference type="InterPro" id="IPR016181">
    <property type="entry name" value="Acyl_CoA_acyltransferase"/>
</dbReference>
<dbReference type="GO" id="GO:0045944">
    <property type="term" value="P:positive regulation of transcription by RNA polymerase II"/>
    <property type="evidence" value="ECO:0007669"/>
    <property type="project" value="TreeGrafter"/>
</dbReference>
<keyword evidence="7" id="KW-0805">Transcription regulation</keyword>
<dbReference type="Gene3D" id="3.40.630.30">
    <property type="match status" value="1"/>
</dbReference>
<evidence type="ECO:0000256" key="3">
    <source>
        <dbReference type="ARBA" id="ARBA00008607"/>
    </source>
</evidence>
<keyword evidence="8 15" id="KW-0103">Bromodomain</keyword>
<dbReference type="PROSITE" id="PS00633">
    <property type="entry name" value="BROMODOMAIN_1"/>
    <property type="match status" value="1"/>
</dbReference>
<dbReference type="CDD" id="cd04301">
    <property type="entry name" value="NAT_SF"/>
    <property type="match status" value="1"/>
</dbReference>
<dbReference type="InterPro" id="IPR037800">
    <property type="entry name" value="GCN5"/>
</dbReference>
<evidence type="ECO:0000256" key="12">
    <source>
        <dbReference type="ARBA" id="ARBA00023242"/>
    </source>
</evidence>
<dbReference type="Pfam" id="PF00583">
    <property type="entry name" value="Acetyltransf_1"/>
    <property type="match status" value="1"/>
</dbReference>
<comment type="subcellular location">
    <subcellularLocation>
        <location evidence="2">Cytoplasm</location>
        <location evidence="2">Cytoskeleton</location>
        <location evidence="2">Microtubule organizing center</location>
        <location evidence="2">Centrosome</location>
    </subcellularLocation>
    <subcellularLocation>
        <location evidence="1">Nucleus</location>
    </subcellularLocation>
</comment>
<keyword evidence="5" id="KW-0808">Transferase</keyword>
<dbReference type="PANTHER" id="PTHR45750:SF3">
    <property type="entry name" value="HISTONE ACETYLTRANSFERASE"/>
    <property type="match status" value="1"/>
</dbReference>
<evidence type="ECO:0000256" key="16">
    <source>
        <dbReference type="SAM" id="MobiDB-lite"/>
    </source>
</evidence>
<evidence type="ECO:0000313" key="20">
    <source>
        <dbReference type="Proteomes" id="UP000677054"/>
    </source>
</evidence>
<gene>
    <name evidence="19" type="ORF">DSTB1V02_LOCUS1942</name>
</gene>
<comment type="similarity">
    <text evidence="3">Belongs to the acetyltransferase family. GCN5 subfamily.</text>
</comment>
<dbReference type="GO" id="GO:0005813">
    <property type="term" value="C:centrosome"/>
    <property type="evidence" value="ECO:0007669"/>
    <property type="project" value="UniProtKB-SubCell"/>
</dbReference>
<proteinExistence type="inferred from homology"/>
<evidence type="ECO:0000256" key="6">
    <source>
        <dbReference type="ARBA" id="ARBA00022853"/>
    </source>
</evidence>
<dbReference type="EMBL" id="CAJPEV010000199">
    <property type="protein sequence ID" value="CAG0882237.1"/>
    <property type="molecule type" value="Genomic_DNA"/>
</dbReference>
<accession>A0A7R8ZZC0</accession>
<evidence type="ECO:0000256" key="2">
    <source>
        <dbReference type="ARBA" id="ARBA00004300"/>
    </source>
</evidence>
<dbReference type="InterPro" id="IPR018359">
    <property type="entry name" value="Bromodomain_CS"/>
</dbReference>
<evidence type="ECO:0000256" key="9">
    <source>
        <dbReference type="ARBA" id="ARBA00023159"/>
    </source>
</evidence>
<evidence type="ECO:0000313" key="19">
    <source>
        <dbReference type="EMBL" id="CAD7241967.1"/>
    </source>
</evidence>
<evidence type="ECO:0000256" key="11">
    <source>
        <dbReference type="ARBA" id="ARBA00023212"/>
    </source>
</evidence>
<evidence type="ECO:0000256" key="1">
    <source>
        <dbReference type="ARBA" id="ARBA00004123"/>
    </source>
</evidence>
<keyword evidence="11" id="KW-0963">Cytoplasm</keyword>
<dbReference type="GO" id="GO:0005634">
    <property type="term" value="C:nucleus"/>
    <property type="evidence" value="ECO:0007669"/>
    <property type="project" value="UniProtKB-SubCell"/>
</dbReference>
<dbReference type="EC" id="2.3.1.48" evidence="4"/>
<keyword evidence="12" id="KW-0539">Nucleus</keyword>
<evidence type="ECO:0000256" key="4">
    <source>
        <dbReference type="ARBA" id="ARBA00013184"/>
    </source>
</evidence>
<dbReference type="PROSITE" id="PS50014">
    <property type="entry name" value="BROMODOMAIN_2"/>
    <property type="match status" value="1"/>
</dbReference>
<dbReference type="PROSITE" id="PS51186">
    <property type="entry name" value="GNAT"/>
    <property type="match status" value="1"/>
</dbReference>
<keyword evidence="11" id="KW-0206">Cytoskeleton</keyword>
<dbReference type="FunFam" id="3.40.630.30:FF:000004">
    <property type="entry name" value="Histone acetyltransferase KAT2A"/>
    <property type="match status" value="1"/>
</dbReference>
<dbReference type="GO" id="GO:0043992">
    <property type="term" value="F:histone H3K9 acetyltransferase activity"/>
    <property type="evidence" value="ECO:0007669"/>
    <property type="project" value="UniProtKB-ARBA"/>
</dbReference>
<feature type="domain" description="N-acetyltransferase" evidence="18">
    <location>
        <begin position="472"/>
        <end position="621"/>
    </location>
</feature>
<evidence type="ECO:0000259" key="17">
    <source>
        <dbReference type="PROSITE" id="PS50014"/>
    </source>
</evidence>
<feature type="region of interest" description="Disordered" evidence="16">
    <location>
        <begin position="367"/>
        <end position="408"/>
    </location>
</feature>
<evidence type="ECO:0000256" key="14">
    <source>
        <dbReference type="ARBA" id="ARBA00048940"/>
    </source>
</evidence>
<dbReference type="Proteomes" id="UP000677054">
    <property type="component" value="Unassembled WGS sequence"/>
</dbReference>
<evidence type="ECO:0000256" key="15">
    <source>
        <dbReference type="PROSITE-ProRule" id="PRU00035"/>
    </source>
</evidence>
<evidence type="ECO:0000256" key="10">
    <source>
        <dbReference type="ARBA" id="ARBA00023163"/>
    </source>
</evidence>
<keyword evidence="10" id="KW-0804">Transcription</keyword>
<dbReference type="Gene3D" id="1.20.920.10">
    <property type="entry name" value="Bromodomain-like"/>
    <property type="match status" value="1"/>
</dbReference>
<evidence type="ECO:0000256" key="13">
    <source>
        <dbReference type="ARBA" id="ARBA00023315"/>
    </source>
</evidence>
<keyword evidence="13" id="KW-0012">Acyltransferase</keyword>
<keyword evidence="20" id="KW-1185">Reference proteome</keyword>
<dbReference type="InterPro" id="IPR036427">
    <property type="entry name" value="Bromodomain-like_sf"/>
</dbReference>
<evidence type="ECO:0000256" key="7">
    <source>
        <dbReference type="ARBA" id="ARBA00023015"/>
    </source>
</evidence>
<dbReference type="Pfam" id="PF00439">
    <property type="entry name" value="Bromodomain"/>
    <property type="match status" value="1"/>
</dbReference>
<dbReference type="AlphaFoldDB" id="A0A7R8ZZC0"/>
<dbReference type="GO" id="GO:0140672">
    <property type="term" value="C:ATAC complex"/>
    <property type="evidence" value="ECO:0007669"/>
    <property type="project" value="TreeGrafter"/>
</dbReference>
<organism evidence="19">
    <name type="scientific">Darwinula stevensoni</name>
    <dbReference type="NCBI Taxonomy" id="69355"/>
    <lineage>
        <taxon>Eukaryota</taxon>
        <taxon>Metazoa</taxon>
        <taxon>Ecdysozoa</taxon>
        <taxon>Arthropoda</taxon>
        <taxon>Crustacea</taxon>
        <taxon>Oligostraca</taxon>
        <taxon>Ostracoda</taxon>
        <taxon>Podocopa</taxon>
        <taxon>Podocopida</taxon>
        <taxon>Darwinulocopina</taxon>
        <taxon>Darwinuloidea</taxon>
        <taxon>Darwinulidae</taxon>
        <taxon>Darwinula</taxon>
    </lineage>
</organism>
<evidence type="ECO:0000256" key="8">
    <source>
        <dbReference type="ARBA" id="ARBA00023117"/>
    </source>
</evidence>
<comment type="catalytic activity">
    <reaction evidence="14">
        <text>L-lysyl-[histone] + acetyl-CoA = N(6)-acetyl-L-lysyl-[histone] + CoA + H(+)</text>
        <dbReference type="Rhea" id="RHEA:21992"/>
        <dbReference type="Rhea" id="RHEA-COMP:9845"/>
        <dbReference type="Rhea" id="RHEA-COMP:11338"/>
        <dbReference type="ChEBI" id="CHEBI:15378"/>
        <dbReference type="ChEBI" id="CHEBI:29969"/>
        <dbReference type="ChEBI" id="CHEBI:57287"/>
        <dbReference type="ChEBI" id="CHEBI:57288"/>
        <dbReference type="ChEBI" id="CHEBI:61930"/>
        <dbReference type="EC" id="2.3.1.48"/>
    </reaction>
    <physiologicalReaction direction="left-to-right" evidence="14">
        <dbReference type="Rhea" id="RHEA:21993"/>
    </physiologicalReaction>
</comment>
<dbReference type="SUPFAM" id="SSF47370">
    <property type="entry name" value="Bromodomain"/>
    <property type="match status" value="1"/>
</dbReference>
<dbReference type="InterPro" id="IPR000182">
    <property type="entry name" value="GNAT_dom"/>
</dbReference>
<name>A0A7R8ZZC0_9CRUS</name>
<keyword evidence="9" id="KW-0010">Activator</keyword>
<dbReference type="SMART" id="SM00297">
    <property type="entry name" value="BROMO"/>
    <property type="match status" value="1"/>
</dbReference>
<dbReference type="CDD" id="cd05509">
    <property type="entry name" value="Bromo_gcn5_like"/>
    <property type="match status" value="1"/>
</dbReference>
<feature type="domain" description="Bromo" evidence="17">
    <location>
        <begin position="754"/>
        <end position="824"/>
    </location>
</feature>
<feature type="region of interest" description="Disordered" evidence="16">
    <location>
        <begin position="676"/>
        <end position="702"/>
    </location>
</feature>
<dbReference type="InterPro" id="IPR009464">
    <property type="entry name" value="PCAF_N"/>
</dbReference>
<dbReference type="PANTHER" id="PTHR45750">
    <property type="entry name" value="GH11602P"/>
    <property type="match status" value="1"/>
</dbReference>
<evidence type="ECO:0000259" key="18">
    <source>
        <dbReference type="PROSITE" id="PS51186"/>
    </source>
</evidence>